<evidence type="ECO:0000256" key="1">
    <source>
        <dbReference type="ARBA" id="ARBA00004530"/>
    </source>
</evidence>
<dbReference type="PROSITE" id="PS51407">
    <property type="entry name" value="LAMP_3"/>
    <property type="match status" value="1"/>
</dbReference>
<proteinExistence type="inferred from homology"/>
<dbReference type="GO" id="GO:0005886">
    <property type="term" value="C:plasma membrane"/>
    <property type="evidence" value="ECO:0007669"/>
    <property type="project" value="TreeGrafter"/>
</dbReference>
<dbReference type="Pfam" id="PF01299">
    <property type="entry name" value="Lamp2-like_luminal"/>
    <property type="match status" value="1"/>
</dbReference>
<dbReference type="AlphaFoldDB" id="A0AAD7T8Z5"/>
<evidence type="ECO:0008006" key="16">
    <source>
        <dbReference type="Google" id="ProtNLM"/>
    </source>
</evidence>
<dbReference type="GO" id="GO:0072594">
    <property type="term" value="P:establishment of protein localization to organelle"/>
    <property type="evidence" value="ECO:0007669"/>
    <property type="project" value="TreeGrafter"/>
</dbReference>
<dbReference type="InterPro" id="IPR002000">
    <property type="entry name" value="Lysosome-assoc_membr_glycop"/>
</dbReference>
<organism evidence="14 15">
    <name type="scientific">Aldrovandia affinis</name>
    <dbReference type="NCBI Taxonomy" id="143900"/>
    <lineage>
        <taxon>Eukaryota</taxon>
        <taxon>Metazoa</taxon>
        <taxon>Chordata</taxon>
        <taxon>Craniata</taxon>
        <taxon>Vertebrata</taxon>
        <taxon>Euteleostomi</taxon>
        <taxon>Actinopterygii</taxon>
        <taxon>Neopterygii</taxon>
        <taxon>Teleostei</taxon>
        <taxon>Notacanthiformes</taxon>
        <taxon>Halosauridae</taxon>
        <taxon>Aldrovandia</taxon>
    </lineage>
</organism>
<evidence type="ECO:0000256" key="2">
    <source>
        <dbReference type="ARBA" id="ARBA00022692"/>
    </source>
</evidence>
<dbReference type="PANTHER" id="PTHR11506:SF2">
    <property type="entry name" value="MACROSIALIN"/>
    <property type="match status" value="1"/>
</dbReference>
<feature type="transmembrane region" description="Helical" evidence="10">
    <location>
        <begin position="318"/>
        <end position="339"/>
    </location>
</feature>
<feature type="chain" id="PRO_5042248849" description="Macrosialin" evidence="11">
    <location>
        <begin position="22"/>
        <end position="351"/>
    </location>
</feature>
<evidence type="ECO:0000256" key="5">
    <source>
        <dbReference type="ARBA" id="ARBA00022989"/>
    </source>
</evidence>
<dbReference type="Pfam" id="PF21222">
    <property type="entry name" value="Lamp2_2nd"/>
    <property type="match status" value="1"/>
</dbReference>
<evidence type="ECO:0000256" key="3">
    <source>
        <dbReference type="ARBA" id="ARBA00022729"/>
    </source>
</evidence>
<keyword evidence="3 11" id="KW-0732">Signal</keyword>
<feature type="signal peptide" evidence="11">
    <location>
        <begin position="1"/>
        <end position="21"/>
    </location>
</feature>
<comment type="subcellular location">
    <subcellularLocation>
        <location evidence="1">Endosome membrane</location>
        <topology evidence="1">Single-pass type I membrane protein</topology>
    </subcellularLocation>
    <subcellularLocation>
        <location evidence="8">Lysosome membrane</location>
        <topology evidence="8">Single-pass type I membrane protein</topology>
    </subcellularLocation>
</comment>
<name>A0AAD7T8Z5_9TELE</name>
<dbReference type="Gene3D" id="2.40.160.110">
    <property type="match status" value="1"/>
</dbReference>
<keyword evidence="6 8" id="KW-0472">Membrane</keyword>
<reference evidence="14" key="1">
    <citation type="journal article" date="2023" name="Science">
        <title>Genome structures resolve the early diversification of teleost fishes.</title>
        <authorList>
            <person name="Parey E."/>
            <person name="Louis A."/>
            <person name="Montfort J."/>
            <person name="Bouchez O."/>
            <person name="Roques C."/>
            <person name="Iampietro C."/>
            <person name="Lluch J."/>
            <person name="Castinel A."/>
            <person name="Donnadieu C."/>
            <person name="Desvignes T."/>
            <person name="Floi Bucao C."/>
            <person name="Jouanno E."/>
            <person name="Wen M."/>
            <person name="Mejri S."/>
            <person name="Dirks R."/>
            <person name="Jansen H."/>
            <person name="Henkel C."/>
            <person name="Chen W.J."/>
            <person name="Zahm M."/>
            <person name="Cabau C."/>
            <person name="Klopp C."/>
            <person name="Thompson A.W."/>
            <person name="Robinson-Rechavi M."/>
            <person name="Braasch I."/>
            <person name="Lecointre G."/>
            <person name="Bobe J."/>
            <person name="Postlethwait J.H."/>
            <person name="Berthelot C."/>
            <person name="Roest Crollius H."/>
            <person name="Guiguen Y."/>
        </authorList>
    </citation>
    <scope>NUCLEOTIDE SEQUENCE</scope>
    <source>
        <strain evidence="14">NC1722</strain>
    </source>
</reference>
<comment type="caution">
    <text evidence="14">The sequence shown here is derived from an EMBL/GenBank/DDBJ whole genome shotgun (WGS) entry which is preliminary data.</text>
</comment>
<dbReference type="PANTHER" id="PTHR11506">
    <property type="entry name" value="LYSOSOME-ASSOCIATED MEMBRANE GLYCOPROTEIN"/>
    <property type="match status" value="1"/>
</dbReference>
<keyword evidence="5 10" id="KW-1133">Transmembrane helix</keyword>
<accession>A0AAD7T8Z5</accession>
<evidence type="ECO:0000259" key="12">
    <source>
        <dbReference type="Pfam" id="PF01299"/>
    </source>
</evidence>
<feature type="compositionally biased region" description="Low complexity" evidence="9">
    <location>
        <begin position="110"/>
        <end position="142"/>
    </location>
</feature>
<evidence type="ECO:0000256" key="8">
    <source>
        <dbReference type="PROSITE-ProRule" id="PRU00740"/>
    </source>
</evidence>
<dbReference type="GO" id="GO:0031902">
    <property type="term" value="C:late endosome membrane"/>
    <property type="evidence" value="ECO:0007669"/>
    <property type="project" value="TreeGrafter"/>
</dbReference>
<evidence type="ECO:0000313" key="14">
    <source>
        <dbReference type="EMBL" id="KAJ8416614.1"/>
    </source>
</evidence>
<feature type="domain" description="Lysosome-associated membrane glycoprotein 2-like transmembrane" evidence="13">
    <location>
        <begin position="320"/>
        <end position="349"/>
    </location>
</feature>
<keyword evidence="8" id="KW-0458">Lysosome</keyword>
<dbReference type="GO" id="GO:0005765">
    <property type="term" value="C:lysosomal membrane"/>
    <property type="evidence" value="ECO:0007669"/>
    <property type="project" value="UniProtKB-SubCell"/>
</dbReference>
<evidence type="ECO:0000256" key="6">
    <source>
        <dbReference type="ARBA" id="ARBA00023136"/>
    </source>
</evidence>
<evidence type="ECO:0000256" key="11">
    <source>
        <dbReference type="SAM" id="SignalP"/>
    </source>
</evidence>
<dbReference type="PRINTS" id="PR00336">
    <property type="entry name" value="LYSASSOCTDMP"/>
</dbReference>
<dbReference type="EMBL" id="JAINUG010000005">
    <property type="protein sequence ID" value="KAJ8416614.1"/>
    <property type="molecule type" value="Genomic_DNA"/>
</dbReference>
<evidence type="ECO:0000313" key="15">
    <source>
        <dbReference type="Proteomes" id="UP001221898"/>
    </source>
</evidence>
<evidence type="ECO:0000256" key="9">
    <source>
        <dbReference type="SAM" id="MobiDB-lite"/>
    </source>
</evidence>
<evidence type="ECO:0000256" key="4">
    <source>
        <dbReference type="ARBA" id="ARBA00022753"/>
    </source>
</evidence>
<comment type="caution">
    <text evidence="8">Lacks conserved residue(s) required for the propagation of feature annotation.</text>
</comment>
<evidence type="ECO:0000259" key="13">
    <source>
        <dbReference type="Pfam" id="PF21222"/>
    </source>
</evidence>
<feature type="domain" description="Lysosome-associated membrane glycoprotein 2-like luminal" evidence="12">
    <location>
        <begin position="155"/>
        <end position="299"/>
    </location>
</feature>
<dbReference type="InterPro" id="IPR048524">
    <property type="entry name" value="Lamp2-like_TM"/>
</dbReference>
<sequence>MKKGFMLFTMACAVAAAFAAAQDNEKKPRPPASLSPPEEFNPVTPPKPTTPKTNSTTTPPPKPTTPKTNSTTTPPPKPTTPKTNSTTTPPPKPTTPKTNSTTTPPPKPTTPKTNSTTHSPATNSTTAAPTTHHATNQTTAAPTTPPQPTPKANLTVGDYVWKQGSNVCVMASMALQIRVEFPKDKSEGTFIVQQNISTVNGTCNEFTRIFNIIFKEGFINLTFQKNTSAKLVYISSIAVELTYPFNHQDPKAKYSTSNNSVELFHAAIGHSYSCKSQSLYLGQGVYLDMTHGRVQAFNITNGFGLPDLCSADQPDYRVAIAVGIVLLILIVIVVVAYLIGRKRRTDGYQSL</sequence>
<feature type="region of interest" description="Disordered" evidence="9">
    <location>
        <begin position="20"/>
        <end position="151"/>
    </location>
</feature>
<dbReference type="Proteomes" id="UP001221898">
    <property type="component" value="Unassembled WGS sequence"/>
</dbReference>
<evidence type="ECO:0000256" key="10">
    <source>
        <dbReference type="SAM" id="Phobius"/>
    </source>
</evidence>
<comment type="similarity">
    <text evidence="8">Belongs to the LAMP family.</text>
</comment>
<dbReference type="InterPro" id="IPR048528">
    <property type="entry name" value="Lamp2-like_luminal"/>
</dbReference>
<keyword evidence="4" id="KW-0967">Endosome</keyword>
<protein>
    <recommendedName>
        <fullName evidence="16">Macrosialin</fullName>
    </recommendedName>
</protein>
<keyword evidence="2 8" id="KW-0812">Transmembrane</keyword>
<keyword evidence="15" id="KW-1185">Reference proteome</keyword>
<gene>
    <name evidence="14" type="ORF">AAFF_G00324920</name>
</gene>
<keyword evidence="7" id="KW-0325">Glycoprotein</keyword>
<evidence type="ECO:0000256" key="7">
    <source>
        <dbReference type="ARBA" id="ARBA00023180"/>
    </source>
</evidence>